<keyword evidence="4 9" id="KW-0812">Transmembrane</keyword>
<keyword evidence="8 9" id="KW-0472">Membrane</keyword>
<proteinExistence type="inferred from homology"/>
<evidence type="ECO:0000256" key="7">
    <source>
        <dbReference type="ARBA" id="ARBA00023010"/>
    </source>
</evidence>
<name>A0ABT2YP77_9GAMM</name>
<evidence type="ECO:0000256" key="8">
    <source>
        <dbReference type="ARBA" id="ARBA00023136"/>
    </source>
</evidence>
<evidence type="ECO:0000256" key="2">
    <source>
        <dbReference type="ARBA" id="ARBA00022448"/>
    </source>
</evidence>
<keyword evidence="2 9" id="KW-0813">Transport</keyword>
<keyword evidence="3 9" id="KW-1003">Cell membrane</keyword>
<dbReference type="InterPro" id="IPR018448">
    <property type="entry name" value="TatB"/>
</dbReference>
<accession>A0ABT2YP77</accession>
<sequence length="119" mass="13405">MFDIGFSELLIIFVIGLLVLGPERLPHAARTLGLWLRKIRRSVDSVQREINAQLDQEELQRKIEATNKQALQEEQNTQQDDAPSAEVMTEKAQPIAENTAPDNNDLVTTEKDTVKAPQI</sequence>
<dbReference type="Gene3D" id="1.20.5.3310">
    <property type="match status" value="1"/>
</dbReference>
<dbReference type="HAMAP" id="MF_00237">
    <property type="entry name" value="TatB"/>
    <property type="match status" value="1"/>
</dbReference>
<dbReference type="PRINTS" id="PR01506">
    <property type="entry name" value="TATBPROTEIN"/>
</dbReference>
<protein>
    <recommendedName>
        <fullName evidence="9">Sec-independent protein translocase protein TatB</fullName>
    </recommendedName>
</protein>
<dbReference type="PANTHER" id="PTHR33162">
    <property type="entry name" value="SEC-INDEPENDENT PROTEIN TRANSLOCASE PROTEIN TATA, CHLOROPLASTIC"/>
    <property type="match status" value="1"/>
</dbReference>
<evidence type="ECO:0000313" key="12">
    <source>
        <dbReference type="Proteomes" id="UP001209713"/>
    </source>
</evidence>
<evidence type="ECO:0000256" key="5">
    <source>
        <dbReference type="ARBA" id="ARBA00022927"/>
    </source>
</evidence>
<evidence type="ECO:0000256" key="6">
    <source>
        <dbReference type="ARBA" id="ARBA00022989"/>
    </source>
</evidence>
<dbReference type="Proteomes" id="UP001209713">
    <property type="component" value="Unassembled WGS sequence"/>
</dbReference>
<evidence type="ECO:0000313" key="11">
    <source>
        <dbReference type="EMBL" id="MCV2401685.1"/>
    </source>
</evidence>
<reference evidence="11 12" key="1">
    <citation type="submission" date="2022-10" db="EMBL/GenBank/DDBJ databases">
        <title>Marinomonas transparenta sp. nov. and Marinomonas sargassi sp. nov., isolated from marine alga (Sargassum natans (L.) Gaillon).</title>
        <authorList>
            <person name="Wang Y."/>
        </authorList>
    </citation>
    <scope>NUCLEOTIDE SEQUENCE [LARGE SCALE GENOMIC DNA]</scope>
    <source>
        <strain evidence="11 12">C2222</strain>
    </source>
</reference>
<feature type="compositionally biased region" description="Polar residues" evidence="10">
    <location>
        <begin position="66"/>
        <end position="81"/>
    </location>
</feature>
<dbReference type="EMBL" id="JAOVZB010000001">
    <property type="protein sequence ID" value="MCV2401685.1"/>
    <property type="molecule type" value="Genomic_DNA"/>
</dbReference>
<keyword evidence="5 9" id="KW-0653">Protein transport</keyword>
<evidence type="ECO:0000256" key="3">
    <source>
        <dbReference type="ARBA" id="ARBA00022475"/>
    </source>
</evidence>
<dbReference type="NCBIfam" id="TIGR01410">
    <property type="entry name" value="tatB"/>
    <property type="match status" value="1"/>
</dbReference>
<keyword evidence="12" id="KW-1185">Reference proteome</keyword>
<dbReference type="PANTHER" id="PTHR33162:SF1">
    <property type="entry name" value="SEC-INDEPENDENT PROTEIN TRANSLOCASE PROTEIN TATA, CHLOROPLASTIC"/>
    <property type="match status" value="1"/>
</dbReference>
<evidence type="ECO:0000256" key="1">
    <source>
        <dbReference type="ARBA" id="ARBA00004167"/>
    </source>
</evidence>
<gene>
    <name evidence="9 11" type="primary">tatB</name>
    <name evidence="11" type="ORF">OFY17_02195</name>
</gene>
<keyword evidence="6 9" id="KW-1133">Transmembrane helix</keyword>
<evidence type="ECO:0000256" key="9">
    <source>
        <dbReference type="HAMAP-Rule" id="MF_00237"/>
    </source>
</evidence>
<dbReference type="Pfam" id="PF02416">
    <property type="entry name" value="TatA_B_E"/>
    <property type="match status" value="1"/>
</dbReference>
<evidence type="ECO:0000256" key="10">
    <source>
        <dbReference type="SAM" id="MobiDB-lite"/>
    </source>
</evidence>
<comment type="subunit">
    <text evidence="9">The Tat system comprises two distinct complexes: a TatABC complex, containing multiple copies of TatA, TatB and TatC subunits, and a separate TatA complex, containing only TatA subunits. Substrates initially bind to the TatABC complex, which probably triggers association of the separate TatA complex to form the active translocon.</text>
</comment>
<feature type="compositionally biased region" description="Basic and acidic residues" evidence="10">
    <location>
        <begin position="108"/>
        <end position="119"/>
    </location>
</feature>
<comment type="function">
    <text evidence="9">Part of the twin-arginine translocation (Tat) system that transports large folded proteins containing a characteristic twin-arginine motif in their signal peptide across membranes. Together with TatC, TatB is part of a receptor directly interacting with Tat signal peptides. TatB may form an oligomeric binding site that transiently accommodates folded Tat precursor proteins before their translocation.</text>
</comment>
<feature type="region of interest" description="Disordered" evidence="10">
    <location>
        <begin position="66"/>
        <end position="119"/>
    </location>
</feature>
<dbReference type="RefSeq" id="WP_263529059.1">
    <property type="nucleotide sequence ID" value="NZ_JAOVZB010000001.1"/>
</dbReference>
<comment type="caution">
    <text evidence="11">The sequence shown here is derived from an EMBL/GenBank/DDBJ whole genome shotgun (WGS) entry which is preliminary data.</text>
</comment>
<comment type="similarity">
    <text evidence="9">Belongs to the TatB family.</text>
</comment>
<organism evidence="11 12">
    <name type="scientific">Marinomonas sargassi</name>
    <dbReference type="NCBI Taxonomy" id="2984494"/>
    <lineage>
        <taxon>Bacteria</taxon>
        <taxon>Pseudomonadati</taxon>
        <taxon>Pseudomonadota</taxon>
        <taxon>Gammaproteobacteria</taxon>
        <taxon>Oceanospirillales</taxon>
        <taxon>Oceanospirillaceae</taxon>
        <taxon>Marinomonas</taxon>
    </lineage>
</organism>
<comment type="subcellular location">
    <subcellularLocation>
        <location evidence="9">Cell membrane</location>
        <topology evidence="9">Single-pass membrane protein</topology>
    </subcellularLocation>
    <subcellularLocation>
        <location evidence="1">Membrane</location>
        <topology evidence="1">Single-pass membrane protein</topology>
    </subcellularLocation>
</comment>
<keyword evidence="7 9" id="KW-0811">Translocation</keyword>
<evidence type="ECO:0000256" key="4">
    <source>
        <dbReference type="ARBA" id="ARBA00022692"/>
    </source>
</evidence>
<dbReference type="InterPro" id="IPR003369">
    <property type="entry name" value="TatA/B/E"/>
</dbReference>